<reference evidence="1" key="1">
    <citation type="submission" date="2021-02" db="EMBL/GenBank/DDBJ databases">
        <authorList>
            <person name="Nowell W R."/>
        </authorList>
    </citation>
    <scope>NUCLEOTIDE SEQUENCE</scope>
</reference>
<evidence type="ECO:0000313" key="1">
    <source>
        <dbReference type="EMBL" id="CAF4945833.1"/>
    </source>
</evidence>
<evidence type="ECO:0000313" key="2">
    <source>
        <dbReference type="Proteomes" id="UP000681720"/>
    </source>
</evidence>
<sequence>MPDVKISASTNE</sequence>
<proteinExistence type="predicted"/>
<dbReference type="Proteomes" id="UP000681720">
    <property type="component" value="Unassembled WGS sequence"/>
</dbReference>
<dbReference type="EMBL" id="CAJOBJ010188754">
    <property type="protein sequence ID" value="CAF4945833.1"/>
    <property type="molecule type" value="Genomic_DNA"/>
</dbReference>
<accession>A0A8S3DA49</accession>
<name>A0A8S3DA49_9BILA</name>
<protein>
    <submittedName>
        <fullName evidence="1">Uncharacterized protein</fullName>
    </submittedName>
</protein>
<gene>
    <name evidence="1" type="ORF">GIL414_LOCUS54060</name>
</gene>
<comment type="caution">
    <text evidence="1">The sequence shown here is derived from an EMBL/GenBank/DDBJ whole genome shotgun (WGS) entry which is preliminary data.</text>
</comment>
<organism evidence="1 2">
    <name type="scientific">Rotaria magnacalcarata</name>
    <dbReference type="NCBI Taxonomy" id="392030"/>
    <lineage>
        <taxon>Eukaryota</taxon>
        <taxon>Metazoa</taxon>
        <taxon>Spiralia</taxon>
        <taxon>Gnathifera</taxon>
        <taxon>Rotifera</taxon>
        <taxon>Eurotatoria</taxon>
        <taxon>Bdelloidea</taxon>
        <taxon>Philodinida</taxon>
        <taxon>Philodinidae</taxon>
        <taxon>Rotaria</taxon>
    </lineage>
</organism>
<feature type="non-terminal residue" evidence="1">
    <location>
        <position position="12"/>
    </location>
</feature>